<gene>
    <name evidence="1" type="ORF">SETIT_9G488500v2</name>
</gene>
<name>A0A368STX1_SETIT</name>
<proteinExistence type="predicted"/>
<accession>A0A368STX1</accession>
<dbReference type="AlphaFoldDB" id="A0A368STX1"/>
<organism evidence="1">
    <name type="scientific">Setaria italica</name>
    <name type="common">Foxtail millet</name>
    <name type="synonym">Panicum italicum</name>
    <dbReference type="NCBI Taxonomy" id="4555"/>
    <lineage>
        <taxon>Eukaryota</taxon>
        <taxon>Viridiplantae</taxon>
        <taxon>Streptophyta</taxon>
        <taxon>Embryophyta</taxon>
        <taxon>Tracheophyta</taxon>
        <taxon>Spermatophyta</taxon>
        <taxon>Magnoliopsida</taxon>
        <taxon>Liliopsida</taxon>
        <taxon>Poales</taxon>
        <taxon>Poaceae</taxon>
        <taxon>PACMAD clade</taxon>
        <taxon>Panicoideae</taxon>
        <taxon>Panicodae</taxon>
        <taxon>Paniceae</taxon>
        <taxon>Cenchrinae</taxon>
        <taxon>Setaria</taxon>
    </lineage>
</organism>
<dbReference type="PANTHER" id="PTHR33086">
    <property type="entry name" value="OS05G0468200 PROTEIN-RELATED"/>
    <property type="match status" value="1"/>
</dbReference>
<reference evidence="1" key="2">
    <citation type="submission" date="2015-07" db="EMBL/GenBank/DDBJ databases">
        <authorList>
            <person name="Noorani M."/>
        </authorList>
    </citation>
    <scope>NUCLEOTIDE SEQUENCE</scope>
    <source>
        <strain evidence="1">Yugu1</strain>
    </source>
</reference>
<dbReference type="PANTHER" id="PTHR33086:SF44">
    <property type="entry name" value="OS03G0683600 PROTEIN"/>
    <property type="match status" value="1"/>
</dbReference>
<sequence length="332" mass="35741">MASPPPSWVILDTAPRVATAAGELQPGADISLALAAPPRVTQLTVAPTVLAADPDPHADIDSPCVLAADPTGLFLVLAPPSVSERPPTEARAYRGPDGVERTIHVGRVPKPACFVLDVPSGAASRVPDPDFLNASTVGFQNIVGCDEATLICFSSEAGEWVEVDVDNPLPNWIWSFDGVVSHDGKLWWVDRAKGLLACDPFADEPEMAYVRLPKGGGHGGGHHGCSYCSQRKRASLRFVQLIEWTPEHCVSFAEIWDSYKAAGLPMPKKKPPRVAFIHPENPDIVYFFVKKYLFAVNRRTKKVVESEAHEGRASSSSGVLAWELPPALTAGI</sequence>
<dbReference type="EMBL" id="CM003536">
    <property type="protein sequence ID" value="RCV45876.1"/>
    <property type="molecule type" value="Genomic_DNA"/>
</dbReference>
<protein>
    <submittedName>
        <fullName evidence="1">Uncharacterized protein</fullName>
    </submittedName>
</protein>
<reference evidence="1" key="1">
    <citation type="journal article" date="2012" name="Nat. Biotechnol.">
        <title>Reference genome sequence of the model plant Setaria.</title>
        <authorList>
            <person name="Bennetzen J.L."/>
            <person name="Schmutz J."/>
            <person name="Wang H."/>
            <person name="Percifield R."/>
            <person name="Hawkins J."/>
            <person name="Pontaroli A.C."/>
            <person name="Estep M."/>
            <person name="Feng L."/>
            <person name="Vaughn J.N."/>
            <person name="Grimwood J."/>
            <person name="Jenkins J."/>
            <person name="Barry K."/>
            <person name="Lindquist E."/>
            <person name="Hellsten U."/>
            <person name="Deshpande S."/>
            <person name="Wang X."/>
            <person name="Wu X."/>
            <person name="Mitros T."/>
            <person name="Triplett J."/>
            <person name="Yang X."/>
            <person name="Ye C.Y."/>
            <person name="Mauro-Herrera M."/>
            <person name="Wang L."/>
            <person name="Li P."/>
            <person name="Sharma M."/>
            <person name="Sharma R."/>
            <person name="Ronald P.C."/>
            <person name="Panaud O."/>
            <person name="Kellogg E.A."/>
            <person name="Brutnell T.P."/>
            <person name="Doust A.N."/>
            <person name="Tuskan G.A."/>
            <person name="Rokhsar D."/>
            <person name="Devos K.M."/>
        </authorList>
    </citation>
    <scope>NUCLEOTIDE SEQUENCE [LARGE SCALE GENOMIC DNA]</scope>
    <source>
        <strain evidence="1">Yugu1</strain>
    </source>
</reference>
<evidence type="ECO:0000313" key="1">
    <source>
        <dbReference type="EMBL" id="RCV45876.1"/>
    </source>
</evidence>
<dbReference type="OrthoDB" id="650468at2759"/>